<dbReference type="Gene3D" id="1.10.287.950">
    <property type="entry name" value="Methyl-accepting chemotaxis protein"/>
    <property type="match status" value="1"/>
</dbReference>
<evidence type="ECO:0000313" key="4">
    <source>
        <dbReference type="EMBL" id="SMD05437.1"/>
    </source>
</evidence>
<dbReference type="SUPFAM" id="SSF58104">
    <property type="entry name" value="Methyl-accepting chemotaxis protein (MCP) signaling domain"/>
    <property type="match status" value="1"/>
</dbReference>
<protein>
    <submittedName>
        <fullName evidence="4">Methyl-accepting chemotaxis protein (MCP) signalling domain-containing protein</fullName>
    </submittedName>
</protein>
<dbReference type="PROSITE" id="PS50111">
    <property type="entry name" value="CHEMOTAXIS_TRANSDUC_2"/>
    <property type="match status" value="1"/>
</dbReference>
<dbReference type="SMART" id="SM00283">
    <property type="entry name" value="MA"/>
    <property type="match status" value="1"/>
</dbReference>
<gene>
    <name evidence="4" type="ORF">SAMN04488500_12153</name>
</gene>
<dbReference type="PANTHER" id="PTHR32089:SF112">
    <property type="entry name" value="LYSOZYME-LIKE PROTEIN-RELATED"/>
    <property type="match status" value="1"/>
</dbReference>
<proteinExistence type="predicted"/>
<name>A0A1W2E7B8_9FIRM</name>
<dbReference type="GO" id="GO:0007165">
    <property type="term" value="P:signal transduction"/>
    <property type="evidence" value="ECO:0007669"/>
    <property type="project" value="UniProtKB-KW"/>
</dbReference>
<dbReference type="AlphaFoldDB" id="A0A1W2E7B8"/>
<dbReference type="RefSeq" id="WP_084577619.1">
    <property type="nucleotide sequence ID" value="NZ_CP155572.1"/>
</dbReference>
<dbReference type="PANTHER" id="PTHR32089">
    <property type="entry name" value="METHYL-ACCEPTING CHEMOTAXIS PROTEIN MCPB"/>
    <property type="match status" value="1"/>
</dbReference>
<evidence type="ECO:0000259" key="3">
    <source>
        <dbReference type="PROSITE" id="PS50111"/>
    </source>
</evidence>
<dbReference type="OrthoDB" id="9807021at2"/>
<evidence type="ECO:0000256" key="2">
    <source>
        <dbReference type="PROSITE-ProRule" id="PRU00284"/>
    </source>
</evidence>
<dbReference type="Pfam" id="PF00015">
    <property type="entry name" value="MCPsignal"/>
    <property type="match status" value="1"/>
</dbReference>
<dbReference type="Proteomes" id="UP000192738">
    <property type="component" value="Unassembled WGS sequence"/>
</dbReference>
<keyword evidence="5" id="KW-1185">Reference proteome</keyword>
<evidence type="ECO:0000256" key="1">
    <source>
        <dbReference type="ARBA" id="ARBA00023224"/>
    </source>
</evidence>
<dbReference type="InterPro" id="IPR004089">
    <property type="entry name" value="MCPsignal_dom"/>
</dbReference>
<keyword evidence="1 2" id="KW-0807">Transducer</keyword>
<feature type="domain" description="Methyl-accepting transducer" evidence="3">
    <location>
        <begin position="103"/>
        <end position="271"/>
    </location>
</feature>
<organism evidence="4 5">
    <name type="scientific">Sporomusa malonica</name>
    <dbReference type="NCBI Taxonomy" id="112901"/>
    <lineage>
        <taxon>Bacteria</taxon>
        <taxon>Bacillati</taxon>
        <taxon>Bacillota</taxon>
        <taxon>Negativicutes</taxon>
        <taxon>Selenomonadales</taxon>
        <taxon>Sporomusaceae</taxon>
        <taxon>Sporomusa</taxon>
    </lineage>
</organism>
<accession>A0A1W2E7B8</accession>
<evidence type="ECO:0000313" key="5">
    <source>
        <dbReference type="Proteomes" id="UP000192738"/>
    </source>
</evidence>
<dbReference type="STRING" id="112901.SAMN04488500_12153"/>
<dbReference type="GO" id="GO:0016020">
    <property type="term" value="C:membrane"/>
    <property type="evidence" value="ECO:0007669"/>
    <property type="project" value="InterPro"/>
</dbReference>
<dbReference type="EMBL" id="FWXI01000021">
    <property type="protein sequence ID" value="SMD05437.1"/>
    <property type="molecule type" value="Genomic_DNA"/>
</dbReference>
<reference evidence="4 5" key="1">
    <citation type="submission" date="2017-04" db="EMBL/GenBank/DDBJ databases">
        <authorList>
            <person name="Afonso C.L."/>
            <person name="Miller P.J."/>
            <person name="Scott M.A."/>
            <person name="Spackman E."/>
            <person name="Goraichik I."/>
            <person name="Dimitrov K.M."/>
            <person name="Suarez D.L."/>
            <person name="Swayne D.E."/>
        </authorList>
    </citation>
    <scope>NUCLEOTIDE SEQUENCE [LARGE SCALE GENOMIC DNA]</scope>
    <source>
        <strain evidence="4 5">DSM 5090</strain>
    </source>
</reference>
<sequence>MSSLDSLIYAGPIFQALFPIDCEVLVTNADGTFIGISHAKTFSIKADIGSKAREGGAIQESLAVKKTVTRILPKEMYGDTVKSISYPIIEDGKVLGAIALFISLTSQQLLQDTAQTIAATSQEMTATSEELAATASTLFHTLNNLDSLGQSVMKEINKTDDILKFVSDVSANSNLLGLNAAIEAARAGEHGRGFAVVAEEIRKMAVNSSQAVKEIKAIINNIQAQSSKIIAGVGEASSLGEQQAAASQEISSAMEQLAQAASNVEKMSELL</sequence>